<feature type="domain" description="CobQ/CobB/MinD/ParA nucleotide binding" evidence="9">
    <location>
        <begin position="5"/>
        <end position="197"/>
    </location>
</feature>
<evidence type="ECO:0000313" key="11">
    <source>
        <dbReference type="EMBL" id="ABB37144.1"/>
    </source>
</evidence>
<dbReference type="GO" id="GO:0042242">
    <property type="term" value="F:cobyrinic acid a,c-diamide synthase activity"/>
    <property type="evidence" value="ECO:0007669"/>
    <property type="project" value="UniProtKB-UniRule"/>
</dbReference>
<evidence type="ECO:0000256" key="3">
    <source>
        <dbReference type="ARBA" id="ARBA00022598"/>
    </source>
</evidence>
<dbReference type="UniPathway" id="UPA00148">
    <property type="reaction ID" value="UER00231"/>
</dbReference>
<feature type="domain" description="CobB/CobQ-like glutamine amidotransferase" evidence="10">
    <location>
        <begin position="281"/>
        <end position="486"/>
    </location>
</feature>
<dbReference type="AlphaFoldDB" id="Q316K2"/>
<evidence type="ECO:0000256" key="5">
    <source>
        <dbReference type="ARBA" id="ARBA00022840"/>
    </source>
</evidence>
<dbReference type="SUPFAM" id="SSF52317">
    <property type="entry name" value="Class I glutamine amidotransferase-like"/>
    <property type="match status" value="1"/>
</dbReference>
<sequence length="506" mass="53329">MHPLITIAGTHSGCGKTTVSLALMAALRRAGFAVQPFKAGPDFIDTGHHGTVTGRQGQNIDGWIMGRQACCELVSRAMSNPAGHPADIGVIEGVMGLFDGASGSCDSGSTAQLASWLQAPVVLVADARSMARSAAALVSGYVRFDPHLPFAGVIFNRVGSSNHRSLIAEAMRTACPDIPVLGFLPRDESLEIPARHLGLNTAAESPLTAGVQDRLARWFTAGASLNSILTAARRAAASQAATRQTAECQAAERAGQCVTRQSGSAPDGIVQSRSTAQTPVRIGVSADEAFCFVYAENLRLLQSAGAELVFFSPLHDAHLPAGLHGVYLTGGYPELHADRLYENTLMRTAVYDFSLAGGIVYAECGGFMYLMQQLYDQQGASWPMCGCLPFSCAMGTRFRALGYRQVRTTADSPLGAAGTVLRGHEFHYSHLCAPPAGDDTMNITNIYDATDRNGTPLNSGTGDAPAAAGHLQRNTLGSYVHLHFASCPDAARAFVGACRRSSVTTP</sequence>
<dbReference type="KEGG" id="dde:Dde_0343"/>
<evidence type="ECO:0000256" key="7">
    <source>
        <dbReference type="ARBA" id="ARBA00022962"/>
    </source>
</evidence>
<dbReference type="RefSeq" id="WP_011366483.1">
    <property type="nucleotide sequence ID" value="NC_007519.1"/>
</dbReference>
<dbReference type="Gene3D" id="3.40.50.300">
    <property type="entry name" value="P-loop containing nucleotide triphosphate hydrolases"/>
    <property type="match status" value="2"/>
</dbReference>
<dbReference type="HOGENOM" id="CLU_022752_2_0_7"/>
<dbReference type="InterPro" id="IPR002586">
    <property type="entry name" value="CobQ/CobB/MinD/ParA_Nub-bd_dom"/>
</dbReference>
<dbReference type="PANTHER" id="PTHR43873">
    <property type="entry name" value="COBYRINATE A,C-DIAMIDE SYNTHASE"/>
    <property type="match status" value="1"/>
</dbReference>
<keyword evidence="5 8" id="KW-0067">ATP-binding</keyword>
<dbReference type="EC" id="6.3.5.11" evidence="8"/>
<feature type="site" description="Increases nucleophilicity of active site Cys" evidence="8">
    <location>
        <position position="481"/>
    </location>
</feature>
<name>Q316K2_OLEA2</name>
<keyword evidence="7 8" id="KW-0315">Glutamine amidotransferase</keyword>
<gene>
    <name evidence="8" type="primary">cbiA</name>
    <name evidence="11" type="ordered locus">Dde_0343</name>
</gene>
<evidence type="ECO:0000256" key="1">
    <source>
        <dbReference type="ARBA" id="ARBA00001946"/>
    </source>
</evidence>
<evidence type="ECO:0000313" key="12">
    <source>
        <dbReference type="Proteomes" id="UP000002710"/>
    </source>
</evidence>
<comment type="domain">
    <text evidence="8">Comprises of two domains. The C-terminal domain contains the binding site for glutamine and catalyzes the hydrolysis of this substrate to glutamate and ammonia. The N-terminal domain is anticipated to bind ATP and cobyrinate and catalyzes the ultimate synthesis of the diamide product. The ammonia produced via the glutaminase domain is probably translocated to the adjacent domain via a molecular tunnel, where it reacts with an activated intermediate.</text>
</comment>
<protein>
    <recommendedName>
        <fullName evidence="8">Cobyrinate a,c-diamide synthase</fullName>
        <ecNumber evidence="8">6.3.5.11</ecNumber>
    </recommendedName>
    <alternativeName>
        <fullName evidence="8">Cobyrinic acid a,c-diamide synthetase</fullName>
    </alternativeName>
</protein>
<dbReference type="GO" id="GO:0005524">
    <property type="term" value="F:ATP binding"/>
    <property type="evidence" value="ECO:0007669"/>
    <property type="project" value="UniProtKB-UniRule"/>
</dbReference>
<keyword evidence="6 8" id="KW-0460">Magnesium</keyword>
<dbReference type="InterPro" id="IPR011698">
    <property type="entry name" value="GATase_3"/>
</dbReference>
<evidence type="ECO:0000256" key="8">
    <source>
        <dbReference type="HAMAP-Rule" id="MF_00027"/>
    </source>
</evidence>
<reference evidence="11 12" key="1">
    <citation type="journal article" date="2011" name="J. Bacteriol.">
        <title>Complete genome sequence and updated annotation of Desulfovibrio alaskensis G20.</title>
        <authorList>
            <person name="Hauser L.J."/>
            <person name="Land M.L."/>
            <person name="Brown S.D."/>
            <person name="Larimer F."/>
            <person name="Keller K.L."/>
            <person name="Rapp-Giles B.J."/>
            <person name="Price M.N."/>
            <person name="Lin M."/>
            <person name="Bruce D.C."/>
            <person name="Detter J.C."/>
            <person name="Tapia R."/>
            <person name="Han C.S."/>
            <person name="Goodwin L.A."/>
            <person name="Cheng J.F."/>
            <person name="Pitluck S."/>
            <person name="Copeland A."/>
            <person name="Lucas S."/>
            <person name="Nolan M."/>
            <person name="Lapidus A.L."/>
            <person name="Palumbo A.V."/>
            <person name="Wall J.D."/>
        </authorList>
    </citation>
    <scope>NUCLEOTIDE SEQUENCE [LARGE SCALE GENOMIC DNA]</scope>
    <source>
        <strain evidence="12">ATCC BAA 1058 / DSM 17464 / G20</strain>
    </source>
</reference>
<comment type="miscellaneous">
    <text evidence="8">The a and c carboxylates of cobyrinate are activated for nucleophilic attack via formation of a phosphorylated intermediate by ATP. CbiA catalyzes first the amidation of the c-carboxylate, and then that of the a-carboxylate.</text>
</comment>
<comment type="cofactor">
    <cofactor evidence="1 8">
        <name>Mg(2+)</name>
        <dbReference type="ChEBI" id="CHEBI:18420"/>
    </cofactor>
</comment>
<dbReference type="InterPro" id="IPR004484">
    <property type="entry name" value="CbiA/CobB_synth"/>
</dbReference>
<dbReference type="Gene3D" id="3.40.50.880">
    <property type="match status" value="1"/>
</dbReference>
<dbReference type="CDD" id="cd05388">
    <property type="entry name" value="CobB_N"/>
    <property type="match status" value="1"/>
</dbReference>
<dbReference type="PANTHER" id="PTHR43873:SF1">
    <property type="entry name" value="COBYRINATE A,C-DIAMIDE SYNTHASE"/>
    <property type="match status" value="1"/>
</dbReference>
<dbReference type="InterPro" id="IPR027417">
    <property type="entry name" value="P-loop_NTPase"/>
</dbReference>
<dbReference type="Pfam" id="PF01656">
    <property type="entry name" value="CbiA"/>
    <property type="match status" value="1"/>
</dbReference>
<accession>Q316K2</accession>
<comment type="function">
    <text evidence="8">Catalyzes the ATP-dependent amidation of the two carboxylate groups at positions a and c of cobyrinate, using either L-glutamine or ammonia as the nitrogen source.</text>
</comment>
<keyword evidence="12" id="KW-1185">Reference proteome</keyword>
<dbReference type="STRING" id="207559.Dde_0343"/>
<evidence type="ECO:0000256" key="4">
    <source>
        <dbReference type="ARBA" id="ARBA00022741"/>
    </source>
</evidence>
<dbReference type="HAMAP" id="MF_00027">
    <property type="entry name" value="CobB_CbiA"/>
    <property type="match status" value="1"/>
</dbReference>
<dbReference type="Pfam" id="PF07685">
    <property type="entry name" value="GATase_3"/>
    <property type="match status" value="1"/>
</dbReference>
<comment type="catalytic activity">
    <reaction evidence="8">
        <text>cob(II)yrinate + 2 L-glutamine + 2 ATP + 2 H2O = cob(II)yrinate a,c diamide + 2 L-glutamate + 2 ADP + 2 phosphate + 2 H(+)</text>
        <dbReference type="Rhea" id="RHEA:26289"/>
        <dbReference type="ChEBI" id="CHEBI:15377"/>
        <dbReference type="ChEBI" id="CHEBI:15378"/>
        <dbReference type="ChEBI" id="CHEBI:29985"/>
        <dbReference type="ChEBI" id="CHEBI:30616"/>
        <dbReference type="ChEBI" id="CHEBI:43474"/>
        <dbReference type="ChEBI" id="CHEBI:58359"/>
        <dbReference type="ChEBI" id="CHEBI:58537"/>
        <dbReference type="ChEBI" id="CHEBI:58894"/>
        <dbReference type="ChEBI" id="CHEBI:456216"/>
        <dbReference type="EC" id="6.3.5.11"/>
    </reaction>
</comment>
<evidence type="ECO:0000259" key="10">
    <source>
        <dbReference type="Pfam" id="PF07685"/>
    </source>
</evidence>
<keyword evidence="3 8" id="KW-0436">Ligase</keyword>
<proteinExistence type="inferred from homology"/>
<comment type="pathway">
    <text evidence="8">Cofactor biosynthesis; adenosylcobalamin biosynthesis; cob(II)yrinate a,c-diamide from sirohydrochlorin (anaerobic route): step 10/10.</text>
</comment>
<organism evidence="11 12">
    <name type="scientific">Oleidesulfovibrio alaskensis (strain ATCC BAA-1058 / DSM 17464 / G20)</name>
    <name type="common">Desulfovibrio alaskensis</name>
    <dbReference type="NCBI Taxonomy" id="207559"/>
    <lineage>
        <taxon>Bacteria</taxon>
        <taxon>Pseudomonadati</taxon>
        <taxon>Thermodesulfobacteriota</taxon>
        <taxon>Desulfovibrionia</taxon>
        <taxon>Desulfovibrionales</taxon>
        <taxon>Desulfovibrionaceae</taxon>
        <taxon>Oleidesulfovibrio</taxon>
    </lineage>
</organism>
<evidence type="ECO:0000256" key="6">
    <source>
        <dbReference type="ARBA" id="ARBA00022842"/>
    </source>
</evidence>
<dbReference type="Proteomes" id="UP000002710">
    <property type="component" value="Chromosome"/>
</dbReference>
<dbReference type="eggNOG" id="COG1797">
    <property type="taxonomic scope" value="Bacteria"/>
</dbReference>
<comment type="similarity">
    <text evidence="8">Belongs to the CobB/CbiA family.</text>
</comment>
<evidence type="ECO:0000256" key="2">
    <source>
        <dbReference type="ARBA" id="ARBA00022573"/>
    </source>
</evidence>
<keyword evidence="4 8" id="KW-0547">Nucleotide-binding</keyword>
<dbReference type="SUPFAM" id="SSF52540">
    <property type="entry name" value="P-loop containing nucleoside triphosphate hydrolases"/>
    <property type="match status" value="1"/>
</dbReference>
<dbReference type="InterPro" id="IPR029062">
    <property type="entry name" value="Class_I_gatase-like"/>
</dbReference>
<keyword evidence="2 8" id="KW-0169">Cobalamin biosynthesis</keyword>
<dbReference type="EMBL" id="CP000112">
    <property type="protein sequence ID" value="ABB37144.1"/>
    <property type="molecule type" value="Genomic_DNA"/>
</dbReference>
<dbReference type="PROSITE" id="PS51274">
    <property type="entry name" value="GATASE_COBBQ"/>
    <property type="match status" value="1"/>
</dbReference>
<dbReference type="NCBIfam" id="NF002204">
    <property type="entry name" value="PRK01077.1"/>
    <property type="match status" value="1"/>
</dbReference>
<feature type="active site" description="Nucleophile" evidence="8">
    <location>
        <position position="364"/>
    </location>
</feature>
<evidence type="ECO:0000259" key="9">
    <source>
        <dbReference type="Pfam" id="PF01656"/>
    </source>
</evidence>
<dbReference type="CDD" id="cd03130">
    <property type="entry name" value="GATase1_CobB"/>
    <property type="match status" value="1"/>
</dbReference>
<dbReference type="GO" id="GO:0009236">
    <property type="term" value="P:cobalamin biosynthetic process"/>
    <property type="evidence" value="ECO:0007669"/>
    <property type="project" value="UniProtKB-UniRule"/>
</dbReference>